<evidence type="ECO:0000313" key="2">
    <source>
        <dbReference type="Proteomes" id="UP000236146"/>
    </source>
</evidence>
<dbReference type="EMBL" id="MNLH01000001">
    <property type="protein sequence ID" value="PNS43820.1"/>
    <property type="molecule type" value="Genomic_DNA"/>
</dbReference>
<proteinExistence type="predicted"/>
<dbReference type="RefSeq" id="WP_103084201.1">
    <property type="nucleotide sequence ID" value="NZ_JBLLPE010000001.1"/>
</dbReference>
<name>A0A2K1SW89_GARVA</name>
<organism evidence="1 2">
    <name type="scientific">Gardnerella vaginalis</name>
    <dbReference type="NCBI Taxonomy" id="2702"/>
    <lineage>
        <taxon>Bacteria</taxon>
        <taxon>Bacillati</taxon>
        <taxon>Actinomycetota</taxon>
        <taxon>Actinomycetes</taxon>
        <taxon>Bifidobacteriales</taxon>
        <taxon>Bifidobacteriaceae</taxon>
        <taxon>Gardnerella</taxon>
    </lineage>
</organism>
<reference evidence="1 2" key="1">
    <citation type="submission" date="2016-10" db="EMBL/GenBank/DDBJ databases">
        <authorList>
            <person name="Varghese N."/>
        </authorList>
    </citation>
    <scope>NUCLEOTIDE SEQUENCE [LARGE SCALE GENOMIC DNA]</scope>
    <source>
        <strain evidence="1 2">KA00225</strain>
    </source>
</reference>
<evidence type="ECO:0000313" key="1">
    <source>
        <dbReference type="EMBL" id="PNS43820.1"/>
    </source>
</evidence>
<protein>
    <recommendedName>
        <fullName evidence="3">Lipoprotein</fullName>
    </recommendedName>
</protein>
<dbReference type="AlphaFoldDB" id="A0A2K1SW89"/>
<gene>
    <name evidence="1" type="ORF">BFS05_00950</name>
</gene>
<dbReference type="Proteomes" id="UP000236146">
    <property type="component" value="Unassembled WGS sequence"/>
</dbReference>
<sequence length="165" mass="18648">MSRAKKFIYFVALSIALTGLSGCGENNDKINSSSPSGDPIKSLAAECGLKVMKDPVYSKYNMAIINGFKTINDFNKTKLCLLKSNISTANQDNMYTTGAASFRYLNSDVVAIDQYSDDPEEYYYWASPLVKRSGNSDEAHRYNYIFIMTKEDFNKFNLYQLGRKK</sequence>
<accession>A0A2K1SW89</accession>
<comment type="caution">
    <text evidence="1">The sequence shown here is derived from an EMBL/GenBank/DDBJ whole genome shotgun (WGS) entry which is preliminary data.</text>
</comment>
<dbReference type="PROSITE" id="PS51257">
    <property type="entry name" value="PROKAR_LIPOPROTEIN"/>
    <property type="match status" value="1"/>
</dbReference>
<evidence type="ECO:0008006" key="3">
    <source>
        <dbReference type="Google" id="ProtNLM"/>
    </source>
</evidence>